<evidence type="ECO:0000256" key="2">
    <source>
        <dbReference type="ARBA" id="ARBA00022833"/>
    </source>
</evidence>
<dbReference type="PANTHER" id="PTHR47660">
    <property type="entry name" value="TRANSCRIPTION FACTOR WITH C2H2 AND ZN(2)-CYS(6) DNA BINDING DOMAIN (EUROFUNG)-RELATED-RELATED"/>
    <property type="match status" value="1"/>
</dbReference>
<keyword evidence="3" id="KW-0805">Transcription regulation</keyword>
<evidence type="ECO:0000313" key="10">
    <source>
        <dbReference type="Proteomes" id="UP001194746"/>
    </source>
</evidence>
<organism evidence="9 10">
    <name type="scientific">Aspergillus nanangensis</name>
    <dbReference type="NCBI Taxonomy" id="2582783"/>
    <lineage>
        <taxon>Eukaryota</taxon>
        <taxon>Fungi</taxon>
        <taxon>Dikarya</taxon>
        <taxon>Ascomycota</taxon>
        <taxon>Pezizomycotina</taxon>
        <taxon>Eurotiomycetes</taxon>
        <taxon>Eurotiomycetidae</taxon>
        <taxon>Eurotiales</taxon>
        <taxon>Aspergillaceae</taxon>
        <taxon>Aspergillus</taxon>
        <taxon>Aspergillus subgen. Circumdati</taxon>
    </lineage>
</organism>
<dbReference type="AlphaFoldDB" id="A0AAD4CLX9"/>
<dbReference type="GO" id="GO:0008270">
    <property type="term" value="F:zinc ion binding"/>
    <property type="evidence" value="ECO:0007669"/>
    <property type="project" value="InterPro"/>
</dbReference>
<dbReference type="PROSITE" id="PS50048">
    <property type="entry name" value="ZN2_CY6_FUNGAL_2"/>
    <property type="match status" value="1"/>
</dbReference>
<proteinExistence type="predicted"/>
<evidence type="ECO:0000256" key="7">
    <source>
        <dbReference type="SAM" id="MobiDB-lite"/>
    </source>
</evidence>
<dbReference type="PROSITE" id="PS00463">
    <property type="entry name" value="ZN2_CY6_FUNGAL_1"/>
    <property type="match status" value="1"/>
</dbReference>
<dbReference type="PANTHER" id="PTHR47660:SF3">
    <property type="entry name" value="FINGER DOMAIN PROTEIN, PUTATIVE (AFU_ORTHOLOGUE AFUA_4G03310)-RELATED"/>
    <property type="match status" value="1"/>
</dbReference>
<dbReference type="InterPro" id="IPR001138">
    <property type="entry name" value="Zn2Cys6_DnaBD"/>
</dbReference>
<dbReference type="SUPFAM" id="SSF57701">
    <property type="entry name" value="Zn2/Cys6 DNA-binding domain"/>
    <property type="match status" value="1"/>
</dbReference>
<dbReference type="Pfam" id="PF00172">
    <property type="entry name" value="Zn_clus"/>
    <property type="match status" value="1"/>
</dbReference>
<dbReference type="GO" id="GO:0000981">
    <property type="term" value="F:DNA-binding transcription factor activity, RNA polymerase II-specific"/>
    <property type="evidence" value="ECO:0007669"/>
    <property type="project" value="InterPro"/>
</dbReference>
<dbReference type="GO" id="GO:0009893">
    <property type="term" value="P:positive regulation of metabolic process"/>
    <property type="evidence" value="ECO:0007669"/>
    <property type="project" value="UniProtKB-ARBA"/>
</dbReference>
<feature type="domain" description="Zn(2)-C6 fungal-type" evidence="8">
    <location>
        <begin position="26"/>
        <end position="56"/>
    </location>
</feature>
<evidence type="ECO:0000256" key="1">
    <source>
        <dbReference type="ARBA" id="ARBA00022723"/>
    </source>
</evidence>
<gene>
    <name evidence="9" type="ORF">FE257_008225</name>
</gene>
<dbReference type="Gene3D" id="4.10.240.10">
    <property type="entry name" value="Zn(2)-C6 fungal-type DNA-binding domain"/>
    <property type="match status" value="1"/>
</dbReference>
<dbReference type="GO" id="GO:0003677">
    <property type="term" value="F:DNA binding"/>
    <property type="evidence" value="ECO:0007669"/>
    <property type="project" value="UniProtKB-KW"/>
</dbReference>
<name>A0AAD4CLX9_ASPNN</name>
<dbReference type="SMART" id="SM00066">
    <property type="entry name" value="GAL4"/>
    <property type="match status" value="1"/>
</dbReference>
<feature type="compositionally biased region" description="Basic residues" evidence="7">
    <location>
        <begin position="11"/>
        <end position="22"/>
    </location>
</feature>
<sequence>MTNSPTAPFKASKHAKKSTAPARKKACSGCSVAKVRCDLAKPSCARCDGRGLQCRYAHARKDSQGGTYWPSPTDYPGATEPPSTAGFGETSTFVNTGADEIDFLHPTGHDILPPAAGAPPPLIEAPPSLGSTKDPKRPSTVDLAAPILVCTVDASRVRDRWFREFEPPPNQHPKVYTPGVLHFVSRVMGSFPRMMATGDINGLPSIIHPAQMEASPVPTALVNCITLTRMWQARVPGGEAIVRTTIITEMERLLQERRSYDQFNLLAAFQAYLLYTIMLFFPGDTPGDTPVDEPSQLATRMTMINLQEIAHDLTLTGLICPEELQGQDPTLSPGVSPIPDLSAWILAATKRRTLVAMYILDSTYCNMTNLLWFNADEIGNLPAPATKTLWNASVRCSAGGVDLSDGEAGWRREYKRFLGGWEGPDGRTALLRIEEFWPDKVKLGGGGALDRERRVGDWIGDLDEFGMMFFAVTGVTHFS</sequence>
<keyword evidence="6" id="KW-0539">Nucleus</keyword>
<evidence type="ECO:0000256" key="5">
    <source>
        <dbReference type="ARBA" id="ARBA00023163"/>
    </source>
</evidence>
<reference evidence="9" key="2">
    <citation type="submission" date="2020-02" db="EMBL/GenBank/DDBJ databases">
        <authorList>
            <person name="Gilchrist C.L.M."/>
            <person name="Chooi Y.-H."/>
        </authorList>
    </citation>
    <scope>NUCLEOTIDE SEQUENCE</scope>
    <source>
        <strain evidence="9">MST-FP2251</strain>
    </source>
</reference>
<keyword evidence="4" id="KW-0238">DNA-binding</keyword>
<evidence type="ECO:0000256" key="3">
    <source>
        <dbReference type="ARBA" id="ARBA00023015"/>
    </source>
</evidence>
<keyword evidence="2" id="KW-0862">Zinc</keyword>
<keyword evidence="1" id="KW-0479">Metal-binding</keyword>
<dbReference type="Proteomes" id="UP001194746">
    <property type="component" value="Unassembled WGS sequence"/>
</dbReference>
<protein>
    <recommendedName>
        <fullName evidence="8">Zn(2)-C6 fungal-type domain-containing protein</fullName>
    </recommendedName>
</protein>
<evidence type="ECO:0000256" key="4">
    <source>
        <dbReference type="ARBA" id="ARBA00023125"/>
    </source>
</evidence>
<dbReference type="PRINTS" id="PR00755">
    <property type="entry name" value="AFLATOXINBRP"/>
</dbReference>
<keyword evidence="10" id="KW-1185">Reference proteome</keyword>
<evidence type="ECO:0000259" key="8">
    <source>
        <dbReference type="PROSITE" id="PS50048"/>
    </source>
</evidence>
<keyword evidence="5" id="KW-0804">Transcription</keyword>
<dbReference type="InterPro" id="IPR036864">
    <property type="entry name" value="Zn2-C6_fun-type_DNA-bd_sf"/>
</dbReference>
<feature type="region of interest" description="Disordered" evidence="7">
    <location>
        <begin position="1"/>
        <end position="22"/>
    </location>
</feature>
<accession>A0AAD4CLX9</accession>
<dbReference type="CDD" id="cd00067">
    <property type="entry name" value="GAL4"/>
    <property type="match status" value="1"/>
</dbReference>
<evidence type="ECO:0000256" key="6">
    <source>
        <dbReference type="ARBA" id="ARBA00023242"/>
    </source>
</evidence>
<reference evidence="9" key="1">
    <citation type="journal article" date="2019" name="Beilstein J. Org. Chem.">
        <title>Nanangenines: drimane sesquiterpenoids as the dominant metabolite cohort of a novel Australian fungus, Aspergillus nanangensis.</title>
        <authorList>
            <person name="Lacey H.J."/>
            <person name="Gilchrist C.L.M."/>
            <person name="Crombie A."/>
            <person name="Kalaitzis J.A."/>
            <person name="Vuong D."/>
            <person name="Rutledge P.J."/>
            <person name="Turner P."/>
            <person name="Pitt J.I."/>
            <person name="Lacey E."/>
            <person name="Chooi Y.H."/>
            <person name="Piggott A.M."/>
        </authorList>
    </citation>
    <scope>NUCLEOTIDE SEQUENCE</scope>
    <source>
        <strain evidence="9">MST-FP2251</strain>
    </source>
</reference>
<dbReference type="EMBL" id="VCAU01000042">
    <property type="protein sequence ID" value="KAF9888856.1"/>
    <property type="molecule type" value="Genomic_DNA"/>
</dbReference>
<feature type="region of interest" description="Disordered" evidence="7">
    <location>
        <begin position="62"/>
        <end position="84"/>
    </location>
</feature>
<evidence type="ECO:0000313" key="9">
    <source>
        <dbReference type="EMBL" id="KAF9888856.1"/>
    </source>
</evidence>
<comment type="caution">
    <text evidence="9">The sequence shown here is derived from an EMBL/GenBank/DDBJ whole genome shotgun (WGS) entry which is preliminary data.</text>
</comment>